<reference evidence="1 2" key="1">
    <citation type="journal article" date="2023" name="Science">
        <title>Complex scaffold remodeling in plant triterpene biosynthesis.</title>
        <authorList>
            <person name="De La Pena R."/>
            <person name="Hodgson H."/>
            <person name="Liu J.C."/>
            <person name="Stephenson M.J."/>
            <person name="Martin A.C."/>
            <person name="Owen C."/>
            <person name="Harkess A."/>
            <person name="Leebens-Mack J."/>
            <person name="Jimenez L.E."/>
            <person name="Osbourn A."/>
            <person name="Sattely E.S."/>
        </authorList>
    </citation>
    <scope>NUCLEOTIDE SEQUENCE [LARGE SCALE GENOMIC DNA]</scope>
    <source>
        <strain evidence="2">cv. JPN11</strain>
        <tissue evidence="1">Leaf</tissue>
    </source>
</reference>
<accession>A0ACC1XPQ1</accession>
<evidence type="ECO:0000313" key="1">
    <source>
        <dbReference type="EMBL" id="KAJ4712877.1"/>
    </source>
</evidence>
<dbReference type="Proteomes" id="UP001164539">
    <property type="component" value="Chromosome 8"/>
</dbReference>
<proteinExistence type="predicted"/>
<evidence type="ECO:0000313" key="2">
    <source>
        <dbReference type="Proteomes" id="UP001164539"/>
    </source>
</evidence>
<gene>
    <name evidence="1" type="ORF">OWV82_015044</name>
</gene>
<name>A0ACC1XPQ1_MELAZ</name>
<comment type="caution">
    <text evidence="1">The sequence shown here is derived from an EMBL/GenBank/DDBJ whole genome shotgun (WGS) entry which is preliminary data.</text>
</comment>
<keyword evidence="2" id="KW-1185">Reference proteome</keyword>
<protein>
    <submittedName>
        <fullName evidence="1">PPR containing protein</fullName>
    </submittedName>
</protein>
<dbReference type="EMBL" id="CM051401">
    <property type="protein sequence ID" value="KAJ4712877.1"/>
    <property type="molecule type" value="Genomic_DNA"/>
</dbReference>
<organism evidence="1 2">
    <name type="scientific">Melia azedarach</name>
    <name type="common">Chinaberry tree</name>
    <dbReference type="NCBI Taxonomy" id="155640"/>
    <lineage>
        <taxon>Eukaryota</taxon>
        <taxon>Viridiplantae</taxon>
        <taxon>Streptophyta</taxon>
        <taxon>Embryophyta</taxon>
        <taxon>Tracheophyta</taxon>
        <taxon>Spermatophyta</taxon>
        <taxon>Magnoliopsida</taxon>
        <taxon>eudicotyledons</taxon>
        <taxon>Gunneridae</taxon>
        <taxon>Pentapetalae</taxon>
        <taxon>rosids</taxon>
        <taxon>malvids</taxon>
        <taxon>Sapindales</taxon>
        <taxon>Meliaceae</taxon>
        <taxon>Melia</taxon>
    </lineage>
</organism>
<sequence>MPGSNLRRRVAANGGRRSRPSHPSPSPRRRGSSKQSKPIKILKRCSSDPNLWNGFSVGDGDYCDGDGDGDGDGHKPKSFGYETEGVLFRPKTCTDVFASSPSLIASSPQSSSLEGYKRDAKVVVNVTVEGSPGPIRTMVKLGSSVDETIKLVVEKYNEEGRTPRLDKGATSSFELHQSYFSLRSLEKSQLIGDAGSRSFYLRRSSSNRSSNEASPSSSEVVPVRANSPPIPPPPFLLPTFIARKFGKVVRRVQKLWRVIICIQ</sequence>